<protein>
    <recommendedName>
        <fullName evidence="1">F-box domain-containing protein</fullName>
    </recommendedName>
</protein>
<evidence type="ECO:0000313" key="5">
    <source>
        <dbReference type="EMBL" id="CAF3852146.1"/>
    </source>
</evidence>
<dbReference type="InterPro" id="IPR001810">
    <property type="entry name" value="F-box_dom"/>
</dbReference>
<keyword evidence="6" id="KW-1185">Reference proteome</keyword>
<sequence>MTTAIDENFCVINSLPEIVLVQIFSHLTIDERCVLVQVCKLWYQIVQESYRLSYTCIIRLFSHLSSSLSNETLAIQRRVGRVLSHSLTVIHDLPQNRNISETNENEENVNTNYLVYYGFIYKYMKQFQYDIRHLHIHIEQQDQTTRYVLCKLLNLFSHNKRQIRTFSLSFIGFNPMFMKCSDITNSLRAFFHHQSQSLLVCDLSGVMFSLDDDSCITLSKYNQNLLSLNLQDQSLVCCITAYGLMQIIENLKYLNDLWVDMIAVTDDVLQLLLKQDDLKHLGLRIRREEKYSDEINPQLWRQLREKHSKLRLTLNFDITTPLNRIAAYMKPEIQLPVQTLILNTPVRVYNELIIAANNYHETLENVYIQTTAQWVLTPSEVINEAILYLAERCPNLKTLYYDCALDPLIIEHIYSLHPHLKEQGASKLLLIDSPTHNIQIQEMADLFG</sequence>
<evidence type="ECO:0000313" key="6">
    <source>
        <dbReference type="Proteomes" id="UP000663829"/>
    </source>
</evidence>
<dbReference type="EMBL" id="CAJOBC010002630">
    <property type="protein sequence ID" value="CAF3742886.1"/>
    <property type="molecule type" value="Genomic_DNA"/>
</dbReference>
<dbReference type="EMBL" id="CAJNOQ010002630">
    <property type="protein sequence ID" value="CAF0969726.1"/>
    <property type="molecule type" value="Genomic_DNA"/>
</dbReference>
<gene>
    <name evidence="2" type="ORF">GPM918_LOCUS12169</name>
    <name evidence="3" type="ORF">OVA965_LOCUS18790</name>
    <name evidence="4" type="ORF">SRO942_LOCUS12170</name>
    <name evidence="5" type="ORF">TMI583_LOCUS18802</name>
</gene>
<dbReference type="InterPro" id="IPR032675">
    <property type="entry name" value="LRR_dom_sf"/>
</dbReference>
<comment type="caution">
    <text evidence="2">The sequence shown here is derived from an EMBL/GenBank/DDBJ whole genome shotgun (WGS) entry which is preliminary data.</text>
</comment>
<dbReference type="EMBL" id="CAJNOK010009455">
    <property type="protein sequence ID" value="CAF1090467.1"/>
    <property type="molecule type" value="Genomic_DNA"/>
</dbReference>
<proteinExistence type="predicted"/>
<dbReference type="Gene3D" id="3.80.10.10">
    <property type="entry name" value="Ribonuclease Inhibitor"/>
    <property type="match status" value="1"/>
</dbReference>
<organism evidence="2 6">
    <name type="scientific">Didymodactylos carnosus</name>
    <dbReference type="NCBI Taxonomy" id="1234261"/>
    <lineage>
        <taxon>Eukaryota</taxon>
        <taxon>Metazoa</taxon>
        <taxon>Spiralia</taxon>
        <taxon>Gnathifera</taxon>
        <taxon>Rotifera</taxon>
        <taxon>Eurotatoria</taxon>
        <taxon>Bdelloidea</taxon>
        <taxon>Philodinida</taxon>
        <taxon>Philodinidae</taxon>
        <taxon>Didymodactylos</taxon>
    </lineage>
</organism>
<evidence type="ECO:0000259" key="1">
    <source>
        <dbReference type="PROSITE" id="PS50181"/>
    </source>
</evidence>
<dbReference type="Proteomes" id="UP000681722">
    <property type="component" value="Unassembled WGS sequence"/>
</dbReference>
<dbReference type="PANTHER" id="PTHR20872:SF1">
    <property type="entry name" value="F-BOX DOMAIN-CONTAINING PROTEIN"/>
    <property type="match status" value="1"/>
</dbReference>
<dbReference type="Pfam" id="PF12937">
    <property type="entry name" value="F-box-like"/>
    <property type="match status" value="1"/>
</dbReference>
<dbReference type="EMBL" id="CAJOBA010009472">
    <property type="protein sequence ID" value="CAF3852146.1"/>
    <property type="molecule type" value="Genomic_DNA"/>
</dbReference>
<dbReference type="SMART" id="SM00256">
    <property type="entry name" value="FBOX"/>
    <property type="match status" value="1"/>
</dbReference>
<dbReference type="OrthoDB" id="3219396at2759"/>
<dbReference type="InterPro" id="IPR036047">
    <property type="entry name" value="F-box-like_dom_sf"/>
</dbReference>
<evidence type="ECO:0000313" key="3">
    <source>
        <dbReference type="EMBL" id="CAF1090467.1"/>
    </source>
</evidence>
<dbReference type="AlphaFoldDB" id="A0A814EIG2"/>
<feature type="domain" description="F-box" evidence="1">
    <location>
        <begin position="9"/>
        <end position="57"/>
    </location>
</feature>
<dbReference type="Proteomes" id="UP000677228">
    <property type="component" value="Unassembled WGS sequence"/>
</dbReference>
<dbReference type="PROSITE" id="PS50181">
    <property type="entry name" value="FBOX"/>
    <property type="match status" value="1"/>
</dbReference>
<dbReference type="Proteomes" id="UP000663829">
    <property type="component" value="Unassembled WGS sequence"/>
</dbReference>
<evidence type="ECO:0000313" key="4">
    <source>
        <dbReference type="EMBL" id="CAF3742886.1"/>
    </source>
</evidence>
<dbReference type="Gene3D" id="1.20.1280.50">
    <property type="match status" value="1"/>
</dbReference>
<dbReference type="Proteomes" id="UP000682733">
    <property type="component" value="Unassembled WGS sequence"/>
</dbReference>
<dbReference type="PANTHER" id="PTHR20872">
    <property type="match status" value="1"/>
</dbReference>
<accession>A0A814EIG2</accession>
<reference evidence="2" key="1">
    <citation type="submission" date="2021-02" db="EMBL/GenBank/DDBJ databases">
        <authorList>
            <person name="Nowell W R."/>
        </authorList>
    </citation>
    <scope>NUCLEOTIDE SEQUENCE</scope>
</reference>
<dbReference type="SUPFAM" id="SSF81383">
    <property type="entry name" value="F-box domain"/>
    <property type="match status" value="1"/>
</dbReference>
<name>A0A814EIG2_9BILA</name>
<evidence type="ECO:0000313" key="2">
    <source>
        <dbReference type="EMBL" id="CAF0969726.1"/>
    </source>
</evidence>